<feature type="region of interest" description="Disordered" evidence="6">
    <location>
        <begin position="766"/>
        <end position="792"/>
    </location>
</feature>
<feature type="region of interest" description="Disordered" evidence="6">
    <location>
        <begin position="1161"/>
        <end position="1184"/>
    </location>
</feature>
<feature type="compositionally biased region" description="Low complexity" evidence="6">
    <location>
        <begin position="1878"/>
        <end position="1910"/>
    </location>
</feature>
<evidence type="ECO:0000256" key="2">
    <source>
        <dbReference type="ARBA" id="ARBA00022468"/>
    </source>
</evidence>
<accession>A0A383VW70</accession>
<dbReference type="EMBL" id="FNXT01000930">
    <property type="protein sequence ID" value="SZX69461.1"/>
    <property type="molecule type" value="Genomic_DNA"/>
</dbReference>
<evidence type="ECO:0000313" key="7">
    <source>
        <dbReference type="EMBL" id="SZX69461.1"/>
    </source>
</evidence>
<reference evidence="7 8" key="1">
    <citation type="submission" date="2016-10" db="EMBL/GenBank/DDBJ databases">
        <authorList>
            <person name="Cai Z."/>
        </authorList>
    </citation>
    <scope>NUCLEOTIDE SEQUENCE [LARGE SCALE GENOMIC DNA]</scope>
</reference>
<dbReference type="SUPFAM" id="SSF52047">
    <property type="entry name" value="RNI-like"/>
    <property type="match status" value="1"/>
</dbReference>
<dbReference type="GO" id="GO:0005096">
    <property type="term" value="F:GTPase activator activity"/>
    <property type="evidence" value="ECO:0007669"/>
    <property type="project" value="UniProtKB-KW"/>
</dbReference>
<keyword evidence="2" id="KW-0343">GTPase activation</keyword>
<dbReference type="Pfam" id="PF13516">
    <property type="entry name" value="LRR_6"/>
    <property type="match status" value="1"/>
</dbReference>
<dbReference type="GO" id="GO:0048471">
    <property type="term" value="C:perinuclear region of cytoplasm"/>
    <property type="evidence" value="ECO:0007669"/>
    <property type="project" value="TreeGrafter"/>
</dbReference>
<feature type="compositionally biased region" description="Low complexity" evidence="6">
    <location>
        <begin position="1307"/>
        <end position="1319"/>
    </location>
</feature>
<feature type="region of interest" description="Disordered" evidence="6">
    <location>
        <begin position="238"/>
        <end position="297"/>
    </location>
</feature>
<feature type="region of interest" description="Disordered" evidence="6">
    <location>
        <begin position="1827"/>
        <end position="1957"/>
    </location>
</feature>
<protein>
    <submittedName>
        <fullName evidence="7">Uncharacterized protein</fullName>
    </submittedName>
</protein>
<dbReference type="STRING" id="3088.A0A383VW70"/>
<keyword evidence="5" id="KW-0175">Coiled coil</keyword>
<evidence type="ECO:0000256" key="1">
    <source>
        <dbReference type="ARBA" id="ARBA00004430"/>
    </source>
</evidence>
<feature type="compositionally biased region" description="Polar residues" evidence="6">
    <location>
        <begin position="283"/>
        <end position="294"/>
    </location>
</feature>
<proteinExistence type="predicted"/>
<feature type="compositionally biased region" description="Low complexity" evidence="6">
    <location>
        <begin position="507"/>
        <end position="527"/>
    </location>
</feature>
<evidence type="ECO:0000256" key="6">
    <source>
        <dbReference type="SAM" id="MobiDB-lite"/>
    </source>
</evidence>
<feature type="compositionally biased region" description="Polar residues" evidence="6">
    <location>
        <begin position="456"/>
        <end position="473"/>
    </location>
</feature>
<evidence type="ECO:0000256" key="5">
    <source>
        <dbReference type="SAM" id="Coils"/>
    </source>
</evidence>
<feature type="compositionally biased region" description="Low complexity" evidence="6">
    <location>
        <begin position="41"/>
        <end position="66"/>
    </location>
</feature>
<dbReference type="PANTHER" id="PTHR24113:SF12">
    <property type="entry name" value="RAN GTPASE-ACTIVATING PROTEIN 1"/>
    <property type="match status" value="1"/>
</dbReference>
<evidence type="ECO:0000313" key="8">
    <source>
        <dbReference type="Proteomes" id="UP000256970"/>
    </source>
</evidence>
<feature type="region of interest" description="Disordered" evidence="6">
    <location>
        <begin position="1267"/>
        <end position="1363"/>
    </location>
</feature>
<feature type="compositionally biased region" description="Low complexity" evidence="6">
    <location>
        <begin position="10"/>
        <end position="25"/>
    </location>
</feature>
<dbReference type="InterPro" id="IPR001611">
    <property type="entry name" value="Leu-rich_rpt"/>
</dbReference>
<sequence>MEINEPLKEQQQPPAAADGQQTTADCTNSGSNSSFTTAWPQRQWQQQTQQQQKLRPASAAPSISRAGQQQAGRLACSRPGTASNYSARPRTATQQPNTLAGSASKHSSCSHRPAGHVSSAAGDLAPAAEAPPARQRPASAASAAPGAFAGSRASLARLKAELAQLAAGSNVQLQSLQCCTADAPAPIDASAELRAQVLEQLQLLQDQVALTYSEARAAAKQQEQPRQQEECIAGLQCHPTQSSSAGGGQSMTDLALLHPSSHGYGTSRQPGAGSNTTATAGTLFSSNGNSSNAPKGSDAGNDMLMAFVAELRGAAGDEGAAAAAAAALSEMREWVAEQDMRMVEPSVAARCPNEFVAARISMLQSEAQVLQFQRQFYEAALAQLRTTPGYGSQARAQQLSQQQQLMQEVKQTVHERGDEDEQLDGSAWHGLQDVAAAGAGYEEGMQQPQVAAIGGTPSSLPSPRQGLPSNDSFSGWAADAAAGRAAAAAAAAQIKSHTRHRQTHRQTSQAEDSWDSSSSTYEDSTDTQQQQACAILAADSHAAHTAAAGNISSMRTCRSQAADNGPLNMCDQEEAAAAAVAAGSGEGQQEPQGYFGSNNCLTTRTSLHRSVSSSSDVLQLSHSGLRPQQLHKVGTALAAAPWIRCLDLSGNLLTDASVADLAQLLLSSPTTAAGVTHLDLSQNQMLTWRCCSALGLLLLPEIASVQQQQQQQQQQHQRPEMRSAAAHSQSLIVVDLATTDGQQSPYEEDDQTVSFAVCKQRSLQQSSSSCSSSSSSSHRSRDQMQSSAAAGLRQALVPQQPQQQVPLMLRVLSLEGVAFGDKGAAALVAALTNNQHLQVLRLARCELHDAGGAVILSALRSHPCLQELDLSWNALSHGTAKAAEAAFRCPTCCLSSLSMSHCGLDDKDGSLILDSLVPDGTSSISSSLCGSSSGGCARQHAWTFLDLSHNMLEGGAALCAATLVSVIGSSSTCDDTTNPQGQQLSAADAFFCRSSSSTAWSSGSRLSRELHGSFRQGFACDSFSGAQQRLGQRVLLLDGNPLGASSVRSIMRALAGSPSVGVLALACSSSAGHSRGFLGSCPSNSSSITDSYLPAGDAKSGVRAGLADGNKQQQQLQPLLLHVGIARVALMAKEKGFRSSMRDTQSAMMLASQVPTLVDAVETPGKQGPKAPGNISSTSSSSKGAPQAAATAAAAAGPGSAVLVITESAAGFDLCCPAGQYRLNLAHPAVRHMLGQLLELRSRLQQLQQQVKQLQLEQQQLLQQPTKAVTAATGGRGGKASTNRRTSNDATPVGSRSTSPAPSGRVSPQGSPSPLPGGSRRMTRAGSTGDKLPTPAGSAAATAATAASSRSTSPQGNARPGVPVKRKLLNCPVDVPALADIKLDGKLVKLEQLLQLQPWRKPVSNLATNSSSSADGSAAAAAAADAGSGAAGAAAAAAGEAGSKAKRPKSYKVVEFTVKAAAVLAGHEAPVLPAQLLQWALQVLSDSSASEVWKLQLLQLLVPDWLLLPEQAVQLLGVFDKELGQEEKLAAAGLMWVRLVQPMAFWQQVLPAALKPLQQQHFKEMLGPQLMALDRQNLTGSYALNLNWSVHRAVAQRLQVAALQDIATSECKYYLSWRNACLNGVGLRDAAVAQLQGYAVPPTGSLKLDYVSYQVPEGGSAVASSDQLQLLLAELRQAHSHYCRRLLALRQEFLPGGVRASQQAEQEAAAKARLQQRKLKGDVASGTAALAHKPSAAATAPGAAAAASYSASGSAAAVAAAAAAAESAAAAAAAADLELLQLPGQGAAWWEASGLDPSDLLLKYQHQLCSANTAAGSGLSTGSCGAAGGPAAQGAGQAGSSRRGTRDAVNTGGKAAGRALQAGLPGNSGGSKLSRPNSAMPTKGASSSSSSSRPVSATVAAADAAAGSSRRTTRSKAPPKSPQTAGGSTNGGSGAPPGTSSSSTSGGTSTAAAAAASGSHGVTDEELLARLLAAAAPQQVAAVYACMGERHAAAVLQLLAGLPRGEEAVAALLGCLSPVVAVSCVSDVAQQPALLPPELRARLEPLLAPAVAEVLKEAGASVTAAAVNRSSQQLLAIRRFAAQVPAITCSQLISILSVLAAQGQGQRCAAVVALWAKVADRHMLIEVRGGSSSSSSSGRGGGGAVGQGGRQAQVD</sequence>
<feature type="compositionally biased region" description="Low complexity" evidence="6">
    <location>
        <begin position="271"/>
        <end position="282"/>
    </location>
</feature>
<gene>
    <name evidence="7" type="ORF">BQ4739_LOCUS9732</name>
</gene>
<feature type="compositionally biased region" description="Low complexity" evidence="6">
    <location>
        <begin position="1936"/>
        <end position="1957"/>
    </location>
</feature>
<evidence type="ECO:0000256" key="3">
    <source>
        <dbReference type="ARBA" id="ARBA00022614"/>
    </source>
</evidence>
<dbReference type="GO" id="GO:0031267">
    <property type="term" value="F:small GTPase binding"/>
    <property type="evidence" value="ECO:0007669"/>
    <property type="project" value="TreeGrafter"/>
</dbReference>
<dbReference type="GO" id="GO:0006913">
    <property type="term" value="P:nucleocytoplasmic transport"/>
    <property type="evidence" value="ECO:0007669"/>
    <property type="project" value="TreeGrafter"/>
</dbReference>
<feature type="region of interest" description="Disordered" evidence="6">
    <location>
        <begin position="1"/>
        <end position="120"/>
    </location>
</feature>
<feature type="coiled-coil region" evidence="5">
    <location>
        <begin position="1230"/>
        <end position="1264"/>
    </location>
</feature>
<feature type="compositionally biased region" description="Low complexity" evidence="6">
    <location>
        <begin position="1829"/>
        <end position="1839"/>
    </location>
</feature>
<keyword evidence="4" id="KW-0677">Repeat</keyword>
<feature type="compositionally biased region" description="Polar residues" evidence="6">
    <location>
        <begin position="1280"/>
        <end position="1301"/>
    </location>
</feature>
<dbReference type="PANTHER" id="PTHR24113">
    <property type="entry name" value="RAN GTPASE-ACTIVATING PROTEIN 1"/>
    <property type="match status" value="1"/>
</dbReference>
<dbReference type="InterPro" id="IPR032675">
    <property type="entry name" value="LRR_dom_sf"/>
</dbReference>
<organism evidence="7 8">
    <name type="scientific">Tetradesmus obliquus</name>
    <name type="common">Green alga</name>
    <name type="synonym">Acutodesmus obliquus</name>
    <dbReference type="NCBI Taxonomy" id="3088"/>
    <lineage>
        <taxon>Eukaryota</taxon>
        <taxon>Viridiplantae</taxon>
        <taxon>Chlorophyta</taxon>
        <taxon>core chlorophytes</taxon>
        <taxon>Chlorophyceae</taxon>
        <taxon>CS clade</taxon>
        <taxon>Sphaeropleales</taxon>
        <taxon>Scenedesmaceae</taxon>
        <taxon>Tetradesmus</taxon>
    </lineage>
</organism>
<feature type="compositionally biased region" description="Polar residues" evidence="6">
    <location>
        <begin position="26"/>
        <end position="40"/>
    </location>
</feature>
<dbReference type="GO" id="GO:0005634">
    <property type="term" value="C:nucleus"/>
    <property type="evidence" value="ECO:0007669"/>
    <property type="project" value="TreeGrafter"/>
</dbReference>
<dbReference type="InterPro" id="IPR027038">
    <property type="entry name" value="RanGap"/>
</dbReference>
<comment type="subcellular location">
    <subcellularLocation>
        <location evidence="1">Cytoplasm</location>
        <location evidence="1">Cytoskeleton</location>
        <location evidence="1">Cilium axoneme</location>
    </subcellularLocation>
</comment>
<feature type="compositionally biased region" description="Low complexity" evidence="6">
    <location>
        <begin position="2128"/>
        <end position="2137"/>
    </location>
</feature>
<feature type="region of interest" description="Disordered" evidence="6">
    <location>
        <begin position="451"/>
        <end position="475"/>
    </location>
</feature>
<keyword evidence="8" id="KW-1185">Reference proteome</keyword>
<dbReference type="SMART" id="SM00368">
    <property type="entry name" value="LRR_RI"/>
    <property type="match status" value="5"/>
</dbReference>
<feature type="compositionally biased region" description="Low complexity" evidence="6">
    <location>
        <begin position="1333"/>
        <end position="1354"/>
    </location>
</feature>
<dbReference type="GO" id="GO:0005829">
    <property type="term" value="C:cytosol"/>
    <property type="evidence" value="ECO:0007669"/>
    <property type="project" value="TreeGrafter"/>
</dbReference>
<feature type="compositionally biased region" description="Gly residues" evidence="6">
    <location>
        <begin position="2138"/>
        <end position="2149"/>
    </location>
</feature>
<name>A0A383VW70_TETOB</name>
<feature type="region of interest" description="Disordered" evidence="6">
    <location>
        <begin position="2128"/>
        <end position="2155"/>
    </location>
</feature>
<dbReference type="Gene3D" id="3.80.10.10">
    <property type="entry name" value="Ribonuclease Inhibitor"/>
    <property type="match status" value="2"/>
</dbReference>
<dbReference type="GO" id="GO:0005930">
    <property type="term" value="C:axoneme"/>
    <property type="evidence" value="ECO:0007669"/>
    <property type="project" value="UniProtKB-SubCell"/>
</dbReference>
<evidence type="ECO:0000256" key="4">
    <source>
        <dbReference type="ARBA" id="ARBA00022737"/>
    </source>
</evidence>
<keyword evidence="3" id="KW-0433">Leucine-rich repeat</keyword>
<feature type="compositionally biased region" description="Polar residues" evidence="6">
    <location>
        <begin position="80"/>
        <end position="107"/>
    </location>
</feature>
<feature type="region of interest" description="Disordered" evidence="6">
    <location>
        <begin position="488"/>
        <end position="527"/>
    </location>
</feature>
<dbReference type="Proteomes" id="UP000256970">
    <property type="component" value="Unassembled WGS sequence"/>
</dbReference>